<protein>
    <recommendedName>
        <fullName evidence="3">C2H2-type domain-containing protein</fullName>
    </recommendedName>
</protein>
<dbReference type="CTD" id="36343569"/>
<dbReference type="RefSeq" id="XP_024348514.1">
    <property type="nucleotide sequence ID" value="XM_024497103.1"/>
</dbReference>
<proteinExistence type="predicted"/>
<gene>
    <name evidence="4" type="ORF">EGR_07854</name>
</gene>
<feature type="region of interest" description="Disordered" evidence="2">
    <location>
        <begin position="86"/>
        <end position="119"/>
    </location>
</feature>
<dbReference type="AlphaFoldDB" id="W6U7W3"/>
<evidence type="ECO:0000313" key="5">
    <source>
        <dbReference type="Proteomes" id="UP000019149"/>
    </source>
</evidence>
<sequence length="327" mass="36195">MIDEDVLPIDLTLQRKSLPPSMQTPPSASIYICPVCSEEQLTLDHFLDHMTTHRWRKSPLASCDRSCLLLARSSLLKSSRRLKLLRSGRKRHRDSKRVSSIATTRSDEQPAATGSVEEEGQVSFHCPACPAFQRISGIQAAVPLLPSPPPSATALATTTGNFKSPQQLIDPVIASILVSDLLLSTHSTLFPGSASQNWKVMDYKEFVGNDGGEKLSQAIAESKSQTRDVRMATTKTHSNVHAQQQQQQHPQLSALVNRYSPNSTTPVILYDHPLQRLLPPHVAVALDRSTVAKICHYCFKEFADEMAVLKHQVLVHRLEETTAENPT</sequence>
<keyword evidence="1" id="KW-0863">Zinc-finger</keyword>
<evidence type="ECO:0000256" key="1">
    <source>
        <dbReference type="PROSITE-ProRule" id="PRU00042"/>
    </source>
</evidence>
<feature type="compositionally biased region" description="Basic residues" evidence="2">
    <location>
        <begin position="86"/>
        <end position="95"/>
    </location>
</feature>
<dbReference type="GeneID" id="36343569"/>
<dbReference type="OMA" id="VAKICHY"/>
<evidence type="ECO:0000259" key="3">
    <source>
        <dbReference type="PROSITE" id="PS50157"/>
    </source>
</evidence>
<reference evidence="4 5" key="1">
    <citation type="journal article" date="2013" name="Nat. Genet.">
        <title>The genome of the hydatid tapeworm Echinococcus granulosus.</title>
        <authorList>
            <person name="Zheng H."/>
            <person name="Zhang W."/>
            <person name="Zhang L."/>
            <person name="Zhang Z."/>
            <person name="Li J."/>
            <person name="Lu G."/>
            <person name="Zhu Y."/>
            <person name="Wang Y."/>
            <person name="Huang Y."/>
            <person name="Liu J."/>
            <person name="Kang H."/>
            <person name="Chen J."/>
            <person name="Wang L."/>
            <person name="Chen A."/>
            <person name="Yu S."/>
            <person name="Gao Z."/>
            <person name="Jin L."/>
            <person name="Gu W."/>
            <person name="Wang Z."/>
            <person name="Zhao L."/>
            <person name="Shi B."/>
            <person name="Wen H."/>
            <person name="Lin R."/>
            <person name="Jones M.K."/>
            <person name="Brejova B."/>
            <person name="Vinar T."/>
            <person name="Zhao G."/>
            <person name="McManus D.P."/>
            <person name="Chen Z."/>
            <person name="Zhou Y."/>
            <person name="Wang S."/>
        </authorList>
    </citation>
    <scope>NUCLEOTIDE SEQUENCE [LARGE SCALE GENOMIC DNA]</scope>
</reference>
<dbReference type="STRING" id="6210.W6U7W3"/>
<organism evidence="4 5">
    <name type="scientific">Echinococcus granulosus</name>
    <name type="common">Hydatid tapeworm</name>
    <dbReference type="NCBI Taxonomy" id="6210"/>
    <lineage>
        <taxon>Eukaryota</taxon>
        <taxon>Metazoa</taxon>
        <taxon>Spiralia</taxon>
        <taxon>Lophotrochozoa</taxon>
        <taxon>Platyhelminthes</taxon>
        <taxon>Cestoda</taxon>
        <taxon>Eucestoda</taxon>
        <taxon>Cyclophyllidea</taxon>
        <taxon>Taeniidae</taxon>
        <taxon>Echinococcus</taxon>
        <taxon>Echinococcus granulosus group</taxon>
    </lineage>
</organism>
<name>W6U7W3_ECHGR</name>
<dbReference type="SMART" id="SM00355">
    <property type="entry name" value="ZnF_C2H2"/>
    <property type="match status" value="2"/>
</dbReference>
<dbReference type="OrthoDB" id="6244899at2759"/>
<dbReference type="InterPro" id="IPR013087">
    <property type="entry name" value="Znf_C2H2_type"/>
</dbReference>
<dbReference type="EMBL" id="APAU02000088">
    <property type="protein sequence ID" value="EUB57318.1"/>
    <property type="molecule type" value="Genomic_DNA"/>
</dbReference>
<comment type="caution">
    <text evidence="4">The sequence shown here is derived from an EMBL/GenBank/DDBJ whole genome shotgun (WGS) entry which is preliminary data.</text>
</comment>
<keyword evidence="1" id="KW-0862">Zinc</keyword>
<accession>W6U7W3</accession>
<keyword evidence="5" id="KW-1185">Reference proteome</keyword>
<dbReference type="Proteomes" id="UP000019149">
    <property type="component" value="Unassembled WGS sequence"/>
</dbReference>
<feature type="domain" description="C2H2-type" evidence="3">
    <location>
        <begin position="293"/>
        <end position="321"/>
    </location>
</feature>
<dbReference type="PROSITE" id="PS50157">
    <property type="entry name" value="ZINC_FINGER_C2H2_2"/>
    <property type="match status" value="1"/>
</dbReference>
<keyword evidence="1" id="KW-0479">Metal-binding</keyword>
<dbReference type="GO" id="GO:0008270">
    <property type="term" value="F:zinc ion binding"/>
    <property type="evidence" value="ECO:0007669"/>
    <property type="project" value="UniProtKB-KW"/>
</dbReference>
<evidence type="ECO:0000256" key="2">
    <source>
        <dbReference type="SAM" id="MobiDB-lite"/>
    </source>
</evidence>
<dbReference type="KEGG" id="egl:EGR_07854"/>
<dbReference type="PROSITE" id="PS00028">
    <property type="entry name" value="ZINC_FINGER_C2H2_1"/>
    <property type="match status" value="1"/>
</dbReference>
<evidence type="ECO:0000313" key="4">
    <source>
        <dbReference type="EMBL" id="EUB57318.1"/>
    </source>
</evidence>